<sequence length="385" mass="41078">MNKRRPIVFLTALDLEYQAIREHLTDVRPHRHRAGTRFEVGRLANGCPAVLGLVGKGNHPAAVLAERAIAEFDPFALLFVGVAGALWPQVALGDVVVATHVYAYHGGTSEDDGFKARPRVWEISHESDQIARHLYRDGTWIRRLPDDVPAPNVRFGPIAAGEVVQDSAISAHARWVRRTYNDALAIEMEAAGAAQAAHLNRSLPVVIVRGVSDRADGTKATTDGADWQQKAVVNAAAFATVLAEELARGSQHGQPAGIGNAEDKPMSGEIRNVAGGNAWVGVQAGHIYGDVSLGRSPESGLDPVAQLADLHARLRRARTAGEVDEDTFAAAQEELTVVSEALEASTEQGKSRAMIALKKVRGLLMDVADLAAKVTAVIAAIRGVL</sequence>
<comment type="caution">
    <text evidence="2">The sequence shown here is derived from an EMBL/GenBank/DDBJ whole genome shotgun (WGS) entry which is preliminary data.</text>
</comment>
<dbReference type="InterPro" id="IPR035994">
    <property type="entry name" value="Nucleoside_phosphorylase_sf"/>
</dbReference>
<protein>
    <submittedName>
        <fullName evidence="2">5'-methylthioadenosine/S-adenosylhomocysteine nucleosidase</fullName>
    </submittedName>
</protein>
<dbReference type="PANTHER" id="PTHR46832">
    <property type="entry name" value="5'-METHYLTHIOADENOSINE/S-ADENOSYLHOMOCYSTEINE NUCLEOSIDASE"/>
    <property type="match status" value="1"/>
</dbReference>
<dbReference type="EMBL" id="JBDJAW010000003">
    <property type="protein sequence ID" value="MEN3534465.1"/>
    <property type="molecule type" value="Genomic_DNA"/>
</dbReference>
<dbReference type="Pfam" id="PF01048">
    <property type="entry name" value="PNP_UDP_1"/>
    <property type="match status" value="1"/>
</dbReference>
<reference evidence="2 3" key="1">
    <citation type="submission" date="2024-05" db="EMBL/GenBank/DDBJ databases">
        <title>Microbispora sp.ZYX-F-249.</title>
        <authorList>
            <person name="Xie H."/>
        </authorList>
    </citation>
    <scope>NUCLEOTIDE SEQUENCE [LARGE SCALE GENOMIC DNA]</scope>
    <source>
        <strain evidence="2 3">ZYX-F-249</strain>
    </source>
</reference>
<proteinExistence type="predicted"/>
<name>A0ABV0AL37_9ACTN</name>
<dbReference type="InterPro" id="IPR000845">
    <property type="entry name" value="Nucleoside_phosphorylase_d"/>
</dbReference>
<evidence type="ECO:0000313" key="3">
    <source>
        <dbReference type="Proteomes" id="UP001447516"/>
    </source>
</evidence>
<feature type="domain" description="Nucleoside phosphorylase" evidence="1">
    <location>
        <begin position="6"/>
        <end position="242"/>
    </location>
</feature>
<dbReference type="Proteomes" id="UP001447516">
    <property type="component" value="Unassembled WGS sequence"/>
</dbReference>
<accession>A0ABV0AL37</accession>
<dbReference type="PANTHER" id="PTHR46832:SF1">
    <property type="entry name" value="5'-METHYLTHIOADENOSINE_S-ADENOSYLHOMOCYSTEINE NUCLEOSIDASE"/>
    <property type="match status" value="1"/>
</dbReference>
<evidence type="ECO:0000259" key="1">
    <source>
        <dbReference type="Pfam" id="PF01048"/>
    </source>
</evidence>
<dbReference type="Gene3D" id="3.40.50.1580">
    <property type="entry name" value="Nucleoside phosphorylase domain"/>
    <property type="match status" value="1"/>
</dbReference>
<evidence type="ECO:0000313" key="2">
    <source>
        <dbReference type="EMBL" id="MEN3534465.1"/>
    </source>
</evidence>
<gene>
    <name evidence="2" type="ORF">AAH991_05055</name>
</gene>
<dbReference type="CDD" id="cd09008">
    <property type="entry name" value="MTAN"/>
    <property type="match status" value="1"/>
</dbReference>
<organism evidence="2 3">
    <name type="scientific">Microbispora maris</name>
    <dbReference type="NCBI Taxonomy" id="3144104"/>
    <lineage>
        <taxon>Bacteria</taxon>
        <taxon>Bacillati</taxon>
        <taxon>Actinomycetota</taxon>
        <taxon>Actinomycetes</taxon>
        <taxon>Streptosporangiales</taxon>
        <taxon>Streptosporangiaceae</taxon>
        <taxon>Microbispora</taxon>
    </lineage>
</organism>
<keyword evidence="3" id="KW-1185">Reference proteome</keyword>
<dbReference type="SUPFAM" id="SSF53167">
    <property type="entry name" value="Purine and uridine phosphorylases"/>
    <property type="match status" value="1"/>
</dbReference>
<dbReference type="RefSeq" id="WP_346224564.1">
    <property type="nucleotide sequence ID" value="NZ_JBDJAW010000003.1"/>
</dbReference>